<evidence type="ECO:0000259" key="7">
    <source>
        <dbReference type="PROSITE" id="PS51918"/>
    </source>
</evidence>
<dbReference type="Gene3D" id="3.20.20.70">
    <property type="entry name" value="Aldolase class I"/>
    <property type="match status" value="1"/>
</dbReference>
<comment type="cofactor">
    <cofactor evidence="1">
        <name>[4Fe-4S] cluster</name>
        <dbReference type="ChEBI" id="CHEBI:49883"/>
    </cofactor>
</comment>
<keyword evidence="2" id="KW-0004">4Fe-4S</keyword>
<dbReference type="SFLD" id="SFLDG01067">
    <property type="entry name" value="SPASM/twitch_domain_containing"/>
    <property type="match status" value="1"/>
</dbReference>
<evidence type="ECO:0000256" key="4">
    <source>
        <dbReference type="ARBA" id="ARBA00022723"/>
    </source>
</evidence>
<dbReference type="InterPro" id="IPR007197">
    <property type="entry name" value="rSAM"/>
</dbReference>
<dbReference type="InterPro" id="IPR058240">
    <property type="entry name" value="rSAM_sf"/>
</dbReference>
<evidence type="ECO:0000256" key="3">
    <source>
        <dbReference type="ARBA" id="ARBA00022691"/>
    </source>
</evidence>
<proteinExistence type="predicted"/>
<dbReference type="InterPro" id="IPR050377">
    <property type="entry name" value="Radical_SAM_PqqE_MftC-like"/>
</dbReference>
<protein>
    <submittedName>
        <fullName evidence="8">Radical SAM protein</fullName>
    </submittedName>
</protein>
<dbReference type="InterPro" id="IPR000385">
    <property type="entry name" value="MoaA_NifB_PqqE_Fe-S-bd_CS"/>
</dbReference>
<dbReference type="InterPro" id="IPR013785">
    <property type="entry name" value="Aldolase_TIM"/>
</dbReference>
<gene>
    <name evidence="8" type="ORF">QUV96_02200</name>
</gene>
<reference evidence="8 9" key="2">
    <citation type="submission" date="2023-06" db="EMBL/GenBank/DDBJ databases">
        <title>Identification and characterization of horizontal gene transfer across gut microbiota members of farm animals based on homology search.</title>
        <authorList>
            <person name="Schwarzerova J."/>
            <person name="Nykrynova M."/>
            <person name="Jureckova K."/>
            <person name="Cejkova D."/>
            <person name="Rychlik I."/>
        </authorList>
    </citation>
    <scope>NUCLEOTIDE SEQUENCE [LARGE SCALE GENOMIC DNA]</scope>
    <source>
        <strain evidence="8 9">ET39</strain>
    </source>
</reference>
<keyword evidence="3" id="KW-0949">S-adenosyl-L-methionine</keyword>
<dbReference type="EMBL" id="JAUDCG010000006">
    <property type="protein sequence ID" value="MDM8156447.1"/>
    <property type="molecule type" value="Genomic_DNA"/>
</dbReference>
<evidence type="ECO:0000256" key="2">
    <source>
        <dbReference type="ARBA" id="ARBA00022485"/>
    </source>
</evidence>
<dbReference type="PROSITE" id="PS01305">
    <property type="entry name" value="MOAA_NIFB_PQQE"/>
    <property type="match status" value="1"/>
</dbReference>
<keyword evidence="4" id="KW-0479">Metal-binding</keyword>
<dbReference type="InterPro" id="IPR023885">
    <property type="entry name" value="4Fe4S-binding_SPASM_dom"/>
</dbReference>
<dbReference type="PANTHER" id="PTHR11228:SF35">
    <property type="entry name" value="MOLYBDENUM COFACTOR BIOSYNTHESIS PROTEIN A-RELATED"/>
    <property type="match status" value="1"/>
</dbReference>
<dbReference type="Proteomes" id="UP001529340">
    <property type="component" value="Unassembled WGS sequence"/>
</dbReference>
<keyword evidence="6" id="KW-0411">Iron-sulfur</keyword>
<evidence type="ECO:0000256" key="6">
    <source>
        <dbReference type="ARBA" id="ARBA00023014"/>
    </source>
</evidence>
<reference evidence="9" key="1">
    <citation type="submission" date="2023-06" db="EMBL/GenBank/DDBJ databases">
        <title>Identification and characterization of horizontal gene transfer across gut microbiota members of farm animals based on homology search.</title>
        <authorList>
            <person name="Zeman M."/>
            <person name="Kubasova T."/>
            <person name="Jahodarova E."/>
            <person name="Nykrynova M."/>
            <person name="Rychlik I."/>
        </authorList>
    </citation>
    <scope>NUCLEOTIDE SEQUENCE [LARGE SCALE GENOMIC DNA]</scope>
    <source>
        <strain evidence="9">ET39</strain>
    </source>
</reference>
<dbReference type="PANTHER" id="PTHR11228">
    <property type="entry name" value="RADICAL SAM DOMAIN PROTEIN"/>
    <property type="match status" value="1"/>
</dbReference>
<dbReference type="SFLD" id="SFLDS00029">
    <property type="entry name" value="Radical_SAM"/>
    <property type="match status" value="1"/>
</dbReference>
<dbReference type="Pfam" id="PF04055">
    <property type="entry name" value="Radical_SAM"/>
    <property type="match status" value="1"/>
</dbReference>
<keyword evidence="9" id="KW-1185">Reference proteome</keyword>
<accession>A0ABT7UA02</accession>
<organism evidence="8 9">
    <name type="scientific">Amedibacillus dolichus</name>
    <dbReference type="NCBI Taxonomy" id="31971"/>
    <lineage>
        <taxon>Bacteria</taxon>
        <taxon>Bacillati</taxon>
        <taxon>Bacillota</taxon>
        <taxon>Erysipelotrichia</taxon>
        <taxon>Erysipelotrichales</taxon>
        <taxon>Erysipelotrichaceae</taxon>
        <taxon>Amedibacillus</taxon>
    </lineage>
</organism>
<name>A0ABT7UA02_9FIRM</name>
<comment type="caution">
    <text evidence="8">The sequence shown here is derived from an EMBL/GenBank/DDBJ whole genome shotgun (WGS) entry which is preliminary data.</text>
</comment>
<dbReference type="SUPFAM" id="SSF102114">
    <property type="entry name" value="Radical SAM enzymes"/>
    <property type="match status" value="1"/>
</dbReference>
<keyword evidence="5" id="KW-0408">Iron</keyword>
<sequence>MKFKRIYVEICNTCNLSCSFCASRPAHPRQMSVKQFADIVEQVRPYTDHLYLHLLGEPLMHPQLEAILQICQRALLHVQLTTNGTLLASRRELLEAYPPRQINISVHSFWEQPRDLCANYLEQVLTCGDALSAHSYISYRLWQVEEGEDPKTQTLLRAICAHYEMPLPERLQGSLRLADRRFLSFERAFEWPSLQRPVRAQRGRCRGLVDMLAIRSNGEVVPCCLDAHGQEVLGNVFEERFADILEKPYTLLLRQGMQQGLLRSPLCQRCTYRQRFD</sequence>
<evidence type="ECO:0000256" key="1">
    <source>
        <dbReference type="ARBA" id="ARBA00001966"/>
    </source>
</evidence>
<evidence type="ECO:0000313" key="8">
    <source>
        <dbReference type="EMBL" id="MDM8156447.1"/>
    </source>
</evidence>
<dbReference type="RefSeq" id="WP_289606917.1">
    <property type="nucleotide sequence ID" value="NZ_JAUDCG010000006.1"/>
</dbReference>
<dbReference type="PROSITE" id="PS51918">
    <property type="entry name" value="RADICAL_SAM"/>
    <property type="match status" value="1"/>
</dbReference>
<dbReference type="Pfam" id="PF13186">
    <property type="entry name" value="SPASM"/>
    <property type="match status" value="1"/>
</dbReference>
<dbReference type="CDD" id="cd01335">
    <property type="entry name" value="Radical_SAM"/>
    <property type="match status" value="1"/>
</dbReference>
<evidence type="ECO:0000313" key="9">
    <source>
        <dbReference type="Proteomes" id="UP001529340"/>
    </source>
</evidence>
<evidence type="ECO:0000256" key="5">
    <source>
        <dbReference type="ARBA" id="ARBA00023004"/>
    </source>
</evidence>
<feature type="domain" description="Radical SAM core" evidence="7">
    <location>
        <begin position="1"/>
        <end position="202"/>
    </location>
</feature>